<sequence>MVRSTGLSEVLSVGPVLDLALSKTLGHSDSAVSTLLLIPLNHRLLLVSHRYQFDIRHYLLVICWLSCFVHAALPCAKLVRLLALYPPGNMSSHLSIREGEATPKQHHHGEHANHLANQRGRLGHHVADYSKWDSEVL</sequence>
<dbReference type="RefSeq" id="XP_062680344.1">
    <property type="nucleotide sequence ID" value="XM_062825632.1"/>
</dbReference>
<proteinExistence type="predicted"/>
<name>A0AAE0MR02_9PEZI</name>
<reference evidence="1" key="2">
    <citation type="submission" date="2023-06" db="EMBL/GenBank/DDBJ databases">
        <authorList>
            <consortium name="Lawrence Berkeley National Laboratory"/>
            <person name="Haridas S."/>
            <person name="Hensen N."/>
            <person name="Bonometti L."/>
            <person name="Westerberg I."/>
            <person name="Brannstrom I.O."/>
            <person name="Guillou S."/>
            <person name="Cros-Aarteil S."/>
            <person name="Calhoun S."/>
            <person name="Kuo A."/>
            <person name="Mondo S."/>
            <person name="Pangilinan J."/>
            <person name="Riley R."/>
            <person name="Labutti K."/>
            <person name="Andreopoulos B."/>
            <person name="Lipzen A."/>
            <person name="Chen C."/>
            <person name="Yanf M."/>
            <person name="Daum C."/>
            <person name="Ng V."/>
            <person name="Clum A."/>
            <person name="Steindorff A."/>
            <person name="Ohm R."/>
            <person name="Martin F."/>
            <person name="Silar P."/>
            <person name="Natvig D."/>
            <person name="Lalanne C."/>
            <person name="Gautier V."/>
            <person name="Ament-Velasquez S.L."/>
            <person name="Kruys A."/>
            <person name="Hutchinson M.I."/>
            <person name="Powell A.J."/>
            <person name="Barry K."/>
            <person name="Miller A.N."/>
            <person name="Grigoriev I.V."/>
            <person name="Debuchy R."/>
            <person name="Gladieux P."/>
            <person name="Thoren M.H."/>
            <person name="Johannesson H."/>
        </authorList>
    </citation>
    <scope>NUCLEOTIDE SEQUENCE</scope>
    <source>
        <strain evidence="1">CBS 560.94</strain>
    </source>
</reference>
<keyword evidence="2" id="KW-1185">Reference proteome</keyword>
<accession>A0AAE0MR02</accession>
<organism evidence="1 2">
    <name type="scientific">Neurospora tetraspora</name>
    <dbReference type="NCBI Taxonomy" id="94610"/>
    <lineage>
        <taxon>Eukaryota</taxon>
        <taxon>Fungi</taxon>
        <taxon>Dikarya</taxon>
        <taxon>Ascomycota</taxon>
        <taxon>Pezizomycotina</taxon>
        <taxon>Sordariomycetes</taxon>
        <taxon>Sordariomycetidae</taxon>
        <taxon>Sordariales</taxon>
        <taxon>Sordariaceae</taxon>
        <taxon>Neurospora</taxon>
    </lineage>
</organism>
<dbReference type="GeneID" id="87862786"/>
<dbReference type="Proteomes" id="UP001278500">
    <property type="component" value="Unassembled WGS sequence"/>
</dbReference>
<gene>
    <name evidence="1" type="ORF">B0H65DRAFT_443370</name>
</gene>
<evidence type="ECO:0000313" key="1">
    <source>
        <dbReference type="EMBL" id="KAK3342551.1"/>
    </source>
</evidence>
<reference evidence="1" key="1">
    <citation type="journal article" date="2023" name="Mol. Phylogenet. Evol.">
        <title>Genome-scale phylogeny and comparative genomics of the fungal order Sordariales.</title>
        <authorList>
            <person name="Hensen N."/>
            <person name="Bonometti L."/>
            <person name="Westerberg I."/>
            <person name="Brannstrom I.O."/>
            <person name="Guillou S."/>
            <person name="Cros-Aarteil S."/>
            <person name="Calhoun S."/>
            <person name="Haridas S."/>
            <person name="Kuo A."/>
            <person name="Mondo S."/>
            <person name="Pangilinan J."/>
            <person name="Riley R."/>
            <person name="LaButti K."/>
            <person name="Andreopoulos B."/>
            <person name="Lipzen A."/>
            <person name="Chen C."/>
            <person name="Yan M."/>
            <person name="Daum C."/>
            <person name="Ng V."/>
            <person name="Clum A."/>
            <person name="Steindorff A."/>
            <person name="Ohm R.A."/>
            <person name="Martin F."/>
            <person name="Silar P."/>
            <person name="Natvig D.O."/>
            <person name="Lalanne C."/>
            <person name="Gautier V."/>
            <person name="Ament-Velasquez S.L."/>
            <person name="Kruys A."/>
            <person name="Hutchinson M.I."/>
            <person name="Powell A.J."/>
            <person name="Barry K."/>
            <person name="Miller A.N."/>
            <person name="Grigoriev I.V."/>
            <person name="Debuchy R."/>
            <person name="Gladieux P."/>
            <person name="Hiltunen Thoren M."/>
            <person name="Johannesson H."/>
        </authorList>
    </citation>
    <scope>NUCLEOTIDE SEQUENCE</scope>
    <source>
        <strain evidence="1">CBS 560.94</strain>
    </source>
</reference>
<dbReference type="AlphaFoldDB" id="A0AAE0MR02"/>
<comment type="caution">
    <text evidence="1">The sequence shown here is derived from an EMBL/GenBank/DDBJ whole genome shotgun (WGS) entry which is preliminary data.</text>
</comment>
<evidence type="ECO:0000313" key="2">
    <source>
        <dbReference type="Proteomes" id="UP001278500"/>
    </source>
</evidence>
<protein>
    <submittedName>
        <fullName evidence="1">Uncharacterized protein</fullName>
    </submittedName>
</protein>
<dbReference type="EMBL" id="JAUEPP010000005">
    <property type="protein sequence ID" value="KAK3342551.1"/>
    <property type="molecule type" value="Genomic_DNA"/>
</dbReference>